<sequence>MPPGQSAHWSDWPDDQQIHDTESYTAMLLTKRQAAEELAVSPRTVQRIIDSGALRVIKVTESKKGERIHPDDLAAYIQEQRWQSGGTKTAGRSMSPAAGQASGLRELLGLKKKLLRSKRRSTSRSSETPSLTVVSSRGLSDT</sequence>
<feature type="compositionally biased region" description="Polar residues" evidence="1">
    <location>
        <begin position="83"/>
        <end position="92"/>
    </location>
</feature>
<feature type="compositionally biased region" description="Polar residues" evidence="1">
    <location>
        <begin position="132"/>
        <end position="142"/>
    </location>
</feature>
<feature type="region of interest" description="Disordered" evidence="1">
    <location>
        <begin position="83"/>
        <end position="142"/>
    </location>
</feature>
<evidence type="ECO:0000313" key="3">
    <source>
        <dbReference type="EMBL" id="RDH86460.1"/>
    </source>
</evidence>
<dbReference type="Proteomes" id="UP000254771">
    <property type="component" value="Unassembled WGS sequence"/>
</dbReference>
<dbReference type="Pfam" id="PF12728">
    <property type="entry name" value="HTH_17"/>
    <property type="match status" value="1"/>
</dbReference>
<feature type="domain" description="Helix-turn-helix" evidence="2">
    <location>
        <begin position="28"/>
        <end position="81"/>
    </location>
</feature>
<protein>
    <recommendedName>
        <fullName evidence="2">Helix-turn-helix domain-containing protein</fullName>
    </recommendedName>
</protein>
<reference evidence="3 4" key="1">
    <citation type="journal article" date="2018" name="ISME J.">
        <title>Endosymbiont genomes yield clues of tubeworm success.</title>
        <authorList>
            <person name="Li Y."/>
            <person name="Liles M.R."/>
            <person name="Halanych K.M."/>
        </authorList>
    </citation>
    <scope>NUCLEOTIDE SEQUENCE [LARGE SCALE GENOMIC DNA]</scope>
    <source>
        <strain evidence="3">A1462</strain>
    </source>
</reference>
<proteinExistence type="predicted"/>
<dbReference type="InterPro" id="IPR041657">
    <property type="entry name" value="HTH_17"/>
</dbReference>
<comment type="caution">
    <text evidence="3">The sequence shown here is derived from an EMBL/GenBank/DDBJ whole genome shotgun (WGS) entry which is preliminary data.</text>
</comment>
<evidence type="ECO:0000313" key="4">
    <source>
        <dbReference type="Proteomes" id="UP000254771"/>
    </source>
</evidence>
<evidence type="ECO:0000256" key="1">
    <source>
        <dbReference type="SAM" id="MobiDB-lite"/>
    </source>
</evidence>
<organism evidence="3 4">
    <name type="scientific">endosymbiont of Escarpia spicata</name>
    <dbReference type="NCBI Taxonomy" id="2200908"/>
    <lineage>
        <taxon>Bacteria</taxon>
        <taxon>Pseudomonadati</taxon>
        <taxon>Pseudomonadota</taxon>
        <taxon>Gammaproteobacteria</taxon>
        <taxon>sulfur-oxidizing symbionts</taxon>
    </lineage>
</organism>
<feature type="compositionally biased region" description="Basic residues" evidence="1">
    <location>
        <begin position="110"/>
        <end position="122"/>
    </location>
</feature>
<gene>
    <name evidence="3" type="ORF">DIZ78_08210</name>
</gene>
<evidence type="ECO:0000259" key="2">
    <source>
        <dbReference type="Pfam" id="PF12728"/>
    </source>
</evidence>
<dbReference type="AlphaFoldDB" id="A0A370DPH1"/>
<dbReference type="InterPro" id="IPR009061">
    <property type="entry name" value="DNA-bd_dom_put_sf"/>
</dbReference>
<dbReference type="EMBL" id="QFXE01000009">
    <property type="protein sequence ID" value="RDH86460.1"/>
    <property type="molecule type" value="Genomic_DNA"/>
</dbReference>
<accession>A0A370DPH1</accession>
<name>A0A370DPH1_9GAMM</name>
<keyword evidence="4" id="KW-1185">Reference proteome</keyword>
<dbReference type="SUPFAM" id="SSF46955">
    <property type="entry name" value="Putative DNA-binding domain"/>
    <property type="match status" value="1"/>
</dbReference>